<dbReference type="InterPro" id="IPR027268">
    <property type="entry name" value="Peptidase_M4/M1_CTD_sf"/>
</dbReference>
<dbReference type="InterPro" id="IPR001478">
    <property type="entry name" value="PDZ"/>
</dbReference>
<dbReference type="InterPro" id="IPR040756">
    <property type="entry name" value="Peptidase_M61_N"/>
</dbReference>
<dbReference type="InterPro" id="IPR024191">
    <property type="entry name" value="Peptidase_M61"/>
</dbReference>
<evidence type="ECO:0000259" key="1">
    <source>
        <dbReference type="Pfam" id="PF05299"/>
    </source>
</evidence>
<dbReference type="Gene3D" id="1.10.390.10">
    <property type="entry name" value="Neutral Protease Domain 2"/>
    <property type="match status" value="1"/>
</dbReference>
<dbReference type="Gene3D" id="2.60.40.3650">
    <property type="match status" value="1"/>
</dbReference>
<sequence length="604" mass="68242">MKKIFTFLIFLGFVTFLKAQSRIQYTVSFENAAHHEANISMNIAKVPNGKFLVRMSRSSPGRYATHEFGKNIYDVHAYNSDGKEIQINQVEGDVYEVPEHQSSLKINYTLFGNLVDGTYTAIDTKHFHLNMPATFMWAPALQTDTLSIKFIVPDNFKIATQLTLKNGLYYAPNLQYFMDSPVEISNYTLKSWEVENKDGLKQKISIVYHGAGSDSTLNDFESKVKNIVNQERAVYGDLPKYDHGEYKFLIDVLPSNDGDGMEHRNSTIITKEGENLETSEYGVLSTVAHEYFHSWNVERMRPKTLEPFNFEKANMSDALWFAEGFTQYYGNLILKRANIKSSDEFVETQGAYLNAVLNSPGANTYSPIFMSQRAVFVDAGVAVDQTNYPNIFSSYYIYGDITALALDLTLREQFGKTLDDYMRAVWVKYGKTEIAYSLEDLQQTLAELTESQDFAKKFFLSYIYGTEKADYKTLLAKAGYLLKRSNTASSWIGNERLIEKDGKIVITSPAIKGSPLYLAGLDAGDTLLKFNDIAISGLKIMPSFLKATAGTKVKVTFERDGKIHETSLTFLNDPNLEVISFEKAGMAVTPEITAFRENWMGNKQ</sequence>
<proteinExistence type="predicted"/>
<evidence type="ECO:0000313" key="5">
    <source>
        <dbReference type="Proteomes" id="UP000660024"/>
    </source>
</evidence>
<accession>A0ABS1BEW2</accession>
<dbReference type="InterPro" id="IPR007963">
    <property type="entry name" value="Peptidase_M61_catalytic"/>
</dbReference>
<dbReference type="PIRSF" id="PIRSF016493">
    <property type="entry name" value="Glycyl_aminpptds"/>
    <property type="match status" value="1"/>
</dbReference>
<dbReference type="SUPFAM" id="SSF50156">
    <property type="entry name" value="PDZ domain-like"/>
    <property type="match status" value="1"/>
</dbReference>
<dbReference type="InterPro" id="IPR036034">
    <property type="entry name" value="PDZ_sf"/>
</dbReference>
<name>A0ABS1BEW2_9SPHI</name>
<evidence type="ECO:0000313" key="4">
    <source>
        <dbReference type="EMBL" id="MBK0381409.1"/>
    </source>
</evidence>
<dbReference type="Pfam" id="PF17899">
    <property type="entry name" value="Peptidase_M61_N"/>
    <property type="match status" value="1"/>
</dbReference>
<gene>
    <name evidence="4" type="ORF">I5M32_00430</name>
</gene>
<feature type="domain" description="Peptidase M61 N-terminal" evidence="3">
    <location>
        <begin position="24"/>
        <end position="186"/>
    </location>
</feature>
<keyword evidence="5" id="KW-1185">Reference proteome</keyword>
<dbReference type="Pfam" id="PF05299">
    <property type="entry name" value="Peptidase_M61"/>
    <property type="match status" value="1"/>
</dbReference>
<feature type="domain" description="PDZ" evidence="2">
    <location>
        <begin position="497"/>
        <end position="568"/>
    </location>
</feature>
<dbReference type="Proteomes" id="UP000660024">
    <property type="component" value="Unassembled WGS sequence"/>
</dbReference>
<dbReference type="EMBL" id="JAEHFY010000001">
    <property type="protein sequence ID" value="MBK0381409.1"/>
    <property type="molecule type" value="Genomic_DNA"/>
</dbReference>
<reference evidence="4 5" key="1">
    <citation type="submission" date="2020-12" db="EMBL/GenBank/DDBJ databases">
        <title>Bacterial novel species Pedobacter sp. SD-b isolated from soil.</title>
        <authorList>
            <person name="Jung H.-Y."/>
        </authorList>
    </citation>
    <scope>NUCLEOTIDE SEQUENCE [LARGE SCALE GENOMIC DNA]</scope>
    <source>
        <strain evidence="4 5">SD-b</strain>
    </source>
</reference>
<dbReference type="RefSeq" id="WP_200583766.1">
    <property type="nucleotide sequence ID" value="NZ_JAEHFY010000001.1"/>
</dbReference>
<dbReference type="SUPFAM" id="SSF55486">
    <property type="entry name" value="Metalloproteases ('zincins'), catalytic domain"/>
    <property type="match status" value="1"/>
</dbReference>
<comment type="caution">
    <text evidence="4">The sequence shown here is derived from an EMBL/GenBank/DDBJ whole genome shotgun (WGS) entry which is preliminary data.</text>
</comment>
<protein>
    <submittedName>
        <fullName evidence="4">M61 family metallopeptidase</fullName>
    </submittedName>
</protein>
<evidence type="ECO:0000259" key="3">
    <source>
        <dbReference type="Pfam" id="PF17899"/>
    </source>
</evidence>
<dbReference type="Gene3D" id="2.30.42.10">
    <property type="match status" value="1"/>
</dbReference>
<organism evidence="4 5">
    <name type="scientific">Pedobacter segetis</name>
    <dbReference type="NCBI Taxonomy" id="2793069"/>
    <lineage>
        <taxon>Bacteria</taxon>
        <taxon>Pseudomonadati</taxon>
        <taxon>Bacteroidota</taxon>
        <taxon>Sphingobacteriia</taxon>
        <taxon>Sphingobacteriales</taxon>
        <taxon>Sphingobacteriaceae</taxon>
        <taxon>Pedobacter</taxon>
    </lineage>
</organism>
<evidence type="ECO:0000259" key="2">
    <source>
        <dbReference type="Pfam" id="PF13180"/>
    </source>
</evidence>
<feature type="domain" description="Peptidase M61 catalytic" evidence="1">
    <location>
        <begin position="284"/>
        <end position="401"/>
    </location>
</feature>
<dbReference type="Pfam" id="PF13180">
    <property type="entry name" value="PDZ_2"/>
    <property type="match status" value="1"/>
</dbReference>